<dbReference type="VEuPathDB" id="FungiDB:SPPG_09043"/>
<name>A0A0L0HL15_SPIPD</name>
<dbReference type="InParanoid" id="A0A0L0HL15"/>
<dbReference type="AlphaFoldDB" id="A0A0L0HL15"/>
<evidence type="ECO:0000256" key="1">
    <source>
        <dbReference type="SAM" id="MobiDB-lite"/>
    </source>
</evidence>
<gene>
    <name evidence="2" type="ORF">SPPG_09043</name>
</gene>
<evidence type="ECO:0000313" key="3">
    <source>
        <dbReference type="Proteomes" id="UP000053201"/>
    </source>
</evidence>
<dbReference type="EMBL" id="KQ257453">
    <property type="protein sequence ID" value="KND02121.1"/>
    <property type="molecule type" value="Genomic_DNA"/>
</dbReference>
<keyword evidence="3" id="KW-1185">Reference proteome</keyword>
<dbReference type="OrthoDB" id="5279375at2759"/>
<sequence>MSSGQSYHPTEHGGVKKDGNPDRRVKGEHVSSETEPADRTHSAGQQHSDIYKPTEHGGVKKDGTRDRRVKDENVTEEDA</sequence>
<dbReference type="eggNOG" id="ENOG502SCSG">
    <property type="taxonomic scope" value="Eukaryota"/>
</dbReference>
<evidence type="ECO:0000313" key="2">
    <source>
        <dbReference type="EMBL" id="KND02121.1"/>
    </source>
</evidence>
<dbReference type="Proteomes" id="UP000053201">
    <property type="component" value="Unassembled WGS sequence"/>
</dbReference>
<organism evidence="2 3">
    <name type="scientific">Spizellomyces punctatus (strain DAOM BR117)</name>
    <dbReference type="NCBI Taxonomy" id="645134"/>
    <lineage>
        <taxon>Eukaryota</taxon>
        <taxon>Fungi</taxon>
        <taxon>Fungi incertae sedis</taxon>
        <taxon>Chytridiomycota</taxon>
        <taxon>Chytridiomycota incertae sedis</taxon>
        <taxon>Chytridiomycetes</taxon>
        <taxon>Spizellomycetales</taxon>
        <taxon>Spizellomycetaceae</taxon>
        <taxon>Spizellomyces</taxon>
    </lineage>
</organism>
<protein>
    <submittedName>
        <fullName evidence="2">Uncharacterized protein</fullName>
    </submittedName>
</protein>
<dbReference type="GeneID" id="27692168"/>
<dbReference type="OMA" id="NYKPTEH"/>
<feature type="compositionally biased region" description="Basic and acidic residues" evidence="1">
    <location>
        <begin position="9"/>
        <end position="41"/>
    </location>
</feature>
<accession>A0A0L0HL15</accession>
<dbReference type="RefSeq" id="XP_016610160.1">
    <property type="nucleotide sequence ID" value="XM_016757196.1"/>
</dbReference>
<proteinExistence type="predicted"/>
<reference evidence="2 3" key="1">
    <citation type="submission" date="2009-08" db="EMBL/GenBank/DDBJ databases">
        <title>The Genome Sequence of Spizellomyces punctatus strain DAOM BR117.</title>
        <authorList>
            <consortium name="The Broad Institute Genome Sequencing Platform"/>
            <person name="Russ C."/>
            <person name="Cuomo C."/>
            <person name="Shea T."/>
            <person name="Young S.K."/>
            <person name="Zeng Q."/>
            <person name="Koehrsen M."/>
            <person name="Haas B."/>
            <person name="Borodovsky M."/>
            <person name="Guigo R."/>
            <person name="Alvarado L."/>
            <person name="Berlin A."/>
            <person name="Bochicchio J."/>
            <person name="Borenstein D."/>
            <person name="Chapman S."/>
            <person name="Chen Z."/>
            <person name="Engels R."/>
            <person name="Freedman E."/>
            <person name="Gellesch M."/>
            <person name="Goldberg J."/>
            <person name="Griggs A."/>
            <person name="Gujja S."/>
            <person name="Heiman D."/>
            <person name="Hepburn T."/>
            <person name="Howarth C."/>
            <person name="Jen D."/>
            <person name="Larson L."/>
            <person name="Lewis B."/>
            <person name="Mehta T."/>
            <person name="Park D."/>
            <person name="Pearson M."/>
            <person name="Roberts A."/>
            <person name="Saif S."/>
            <person name="Shenoy N."/>
            <person name="Sisk P."/>
            <person name="Stolte C."/>
            <person name="Sykes S."/>
            <person name="Thomson T."/>
            <person name="Walk T."/>
            <person name="White J."/>
            <person name="Yandava C."/>
            <person name="Burger G."/>
            <person name="Gray M.W."/>
            <person name="Holland P.W.H."/>
            <person name="King N."/>
            <person name="Lang F.B.F."/>
            <person name="Roger A.J."/>
            <person name="Ruiz-Trillo I."/>
            <person name="Lander E."/>
            <person name="Nusbaum C."/>
        </authorList>
    </citation>
    <scope>NUCLEOTIDE SEQUENCE [LARGE SCALE GENOMIC DNA]</scope>
    <source>
        <strain evidence="2 3">DAOM BR117</strain>
    </source>
</reference>
<feature type="region of interest" description="Disordered" evidence="1">
    <location>
        <begin position="1"/>
        <end position="79"/>
    </location>
</feature>
<feature type="compositionally biased region" description="Basic and acidic residues" evidence="1">
    <location>
        <begin position="49"/>
        <end position="73"/>
    </location>
</feature>